<dbReference type="RefSeq" id="WP_283401168.1">
    <property type="nucleotide sequence ID" value="NZ_OX458932.1"/>
</dbReference>
<dbReference type="InterPro" id="IPR047654">
    <property type="entry name" value="IS1634_transpos"/>
</dbReference>
<protein>
    <recommendedName>
        <fullName evidence="4">IS1634 family transposase</fullName>
    </recommendedName>
</protein>
<sequence>MQEVRTRHKGKIYRSYIVRESYRVGKQVKTRRIANVTRLPEEAREVLAAALQKKRLVPVEGLEAQEALDYGGLAVLEEAWGRFGLDEVFASVGSERKRRLLKAMIFSRILFPSSKLALREEARGTLLAKACGLEEKDLDEDELYRAMDELNGCWSGIEKKLYQGSQPQGASLVLYDLSSVYFEGEGPEGLAQYGYSRDHRQDRRQVLLAVATDGRGIPFHVEVLRGNRADRTTLTGLLVTLRRRFGIQEATFVFDGGMRSWWNLEILTGMELEYVTRSTRAKLQEILSRLPEDQQLWLTDRTRVLEIEQEGVRYVIAGGEWRAQRDRERRQNRIAQAEEVLRQITKAARRQVNPVNLGSRVGRALQRLQAHKYFQYGVDAGGRFWWKLDQERVKEEEATDGWYLLETNLPATKASGQAVLTHYKQLARGRGCLFGAQELPGSPSRLSLATGPGPQPCKDLLPGLLDKCAARSRMGGQGLYRRGAKGASASSDGPLGQPLSKRTTADRALLSDSPRVECLAAKDRSTFPLRFSAQVGNVGRTKNLFRSVAITYDVTLRKMD</sequence>
<keyword evidence="3" id="KW-1185">Reference proteome</keyword>
<dbReference type="PANTHER" id="PTHR34614:SF2">
    <property type="entry name" value="TRANSPOSASE IS4-LIKE DOMAIN-CONTAINING PROTEIN"/>
    <property type="match status" value="1"/>
</dbReference>
<dbReference type="EMBL" id="OX458932">
    <property type="protein sequence ID" value="CAI9086000.1"/>
    <property type="molecule type" value="Genomic_DNA"/>
</dbReference>
<evidence type="ECO:0008006" key="4">
    <source>
        <dbReference type="Google" id="ProtNLM"/>
    </source>
</evidence>
<evidence type="ECO:0000313" key="3">
    <source>
        <dbReference type="Proteomes" id="UP001161497"/>
    </source>
</evidence>
<dbReference type="PANTHER" id="PTHR34614">
    <property type="match status" value="1"/>
</dbReference>
<dbReference type="Proteomes" id="UP001161497">
    <property type="component" value="Chromosome"/>
</dbReference>
<gene>
    <name evidence="2" type="ORF">MFUM_1669</name>
</gene>
<dbReference type="NCBIfam" id="NF033559">
    <property type="entry name" value="transpos_IS1634"/>
    <property type="match status" value="1"/>
</dbReference>
<proteinExistence type="predicted"/>
<name>A0ABN8XH21_9BACT</name>
<reference evidence="2" key="1">
    <citation type="submission" date="2023-03" db="EMBL/GenBank/DDBJ databases">
        <authorList>
            <person name="Cremers G."/>
            <person name="Picone N."/>
        </authorList>
    </citation>
    <scope>NUCLEOTIDE SEQUENCE</scope>
    <source>
        <strain evidence="2">Sample_alias</strain>
    </source>
</reference>
<organism evidence="2 3">
    <name type="scientific">Candidatus Methylacidiphilum fumarolicum</name>
    <dbReference type="NCBI Taxonomy" id="591154"/>
    <lineage>
        <taxon>Bacteria</taxon>
        <taxon>Pseudomonadati</taxon>
        <taxon>Verrucomicrobiota</taxon>
        <taxon>Methylacidiphilae</taxon>
        <taxon>Methylacidiphilales</taxon>
        <taxon>Methylacidiphilaceae</taxon>
        <taxon>Methylacidiphilum (ex Ratnadevi et al. 2023)</taxon>
    </lineage>
</organism>
<accession>A0ABN8XH21</accession>
<feature type="region of interest" description="Disordered" evidence="1">
    <location>
        <begin position="479"/>
        <end position="507"/>
    </location>
</feature>
<evidence type="ECO:0000256" key="1">
    <source>
        <dbReference type="SAM" id="MobiDB-lite"/>
    </source>
</evidence>
<evidence type="ECO:0000313" key="2">
    <source>
        <dbReference type="EMBL" id="CAI9086000.1"/>
    </source>
</evidence>